<gene>
    <name evidence="9" type="ORF">EET67_23540</name>
</gene>
<dbReference type="InterPro" id="IPR004763">
    <property type="entry name" value="CusA-like"/>
</dbReference>
<feature type="transmembrane region" description="Helical" evidence="8">
    <location>
        <begin position="997"/>
        <end position="1021"/>
    </location>
</feature>
<dbReference type="Gene3D" id="3.30.70.1320">
    <property type="entry name" value="Multidrug efflux transporter AcrB pore domain like"/>
    <property type="match status" value="1"/>
</dbReference>
<dbReference type="GO" id="GO:0005886">
    <property type="term" value="C:plasma membrane"/>
    <property type="evidence" value="ECO:0007669"/>
    <property type="project" value="UniProtKB-SubCell"/>
</dbReference>
<feature type="transmembrane region" description="Helical" evidence="8">
    <location>
        <begin position="866"/>
        <end position="885"/>
    </location>
</feature>
<keyword evidence="5 8" id="KW-0812">Transmembrane</keyword>
<proteinExistence type="inferred from homology"/>
<dbReference type="InterPro" id="IPR027463">
    <property type="entry name" value="AcrB_DN_DC_subdom"/>
</dbReference>
<comment type="similarity">
    <text evidence="2">Belongs to the resistance-nodulation-cell division (RND) (TC 2.A.6) family.</text>
</comment>
<evidence type="ECO:0000256" key="8">
    <source>
        <dbReference type="SAM" id="Phobius"/>
    </source>
</evidence>
<accession>A0A432UZP7</accession>
<protein>
    <submittedName>
        <fullName evidence="9">Efflux RND transporter permease subunit</fullName>
    </submittedName>
</protein>
<name>A0A432UZP7_9HYPH</name>
<dbReference type="Gene3D" id="1.20.1640.10">
    <property type="entry name" value="Multidrug efflux transporter AcrB transmembrane domain"/>
    <property type="match status" value="2"/>
</dbReference>
<dbReference type="SUPFAM" id="SSF82866">
    <property type="entry name" value="Multidrug efflux transporter AcrB transmembrane domain"/>
    <property type="match status" value="2"/>
</dbReference>
<feature type="transmembrane region" description="Helical" evidence="8">
    <location>
        <begin position="446"/>
        <end position="464"/>
    </location>
</feature>
<keyword evidence="4" id="KW-1003">Cell membrane</keyword>
<sequence>MFNWIIDWSLRNRLIVLIFYGLLAVAAIVVIPRMAIDVFPEFAPPQVQLQTEAPGFSAQDVELLVTRPIEAALQGMPNVDQIRSTSSVGLSRIVVVFETDVDVYRARVIAQERLQLVQSRLPAGVDAPQLMPLTSAISWLVKFALVDWSQNPDPLALRSLVDWEFRNRLLAQPGVAEVVASGGGVKQYQVLVDPLRLKSYGIPFSSVVAAAEQVNSVAPGAFVYPSADEEYFVRANGLVDGLQDIADTIVTSRDGVPVRISDVGEVKLGEEIKRGDAMMFGGDAIIATVSKQWGADTVETTQRIEVVLAEMAKSLPPDVQLVSNVFRQASSIERSMDNLRSALLESTAIVALVLILLLARWRPTVISLVAIPASLIIGILFLWLGGIGINALTLGGLIFAIGEVVDDSIIDVENILRRLREHRQSGATTPVISVVYEGSREIRNSVVFATLIVAAAFMPIFFLSDIEGRIFAPMAIAYLAAVVGSLFVALSLVPVLCYYGLARSSARSDHSMGRVARSLQRRYQALLTLSMGHTKLMLAIGVVGIVLSAGLLLSLGRSFMPALSEGNVVIATTMMPGTSLEENIRVGRRIEEILSTIPEIATVGQRAGRSRLDEDAQPVNFSEFDVTLLPEVQDPQRVLHEIRQRLSGIPGVAINVSQFITHRMQEILSGVRSQVVVKIYGPDFDELTEKQTEVMNAVQDLAGITDLQAEPMVRIPGLDIRVNRQAAGLYGFSPGEIVRQVGQAFNGVAVSRVLEADRTYDLVVRVAEANRKNIDEMREFPLQTAQGTTVPLRQVAELASSLEPYQINRDNGTRRAVVQWNVEGNDLNQTIHAAQEAITAKVKLAPGYSIEFGGDYVGQQRATYNLVLSGTATLVIIFALLLLAFKSLPHALLVMANIPFALVGGALALALAGETLNVASTIGLIALLGVAARNSILLISRYDTLTGISADEDARALAVHGATDRMLPILMTALTTCLAVIPLLIGDPVGKEFQRAVALTLFGGMISSTLLNLFLVPTIYASMVRRWPAQKSQGLAKRNQVLPELLS</sequence>
<evidence type="ECO:0000313" key="10">
    <source>
        <dbReference type="Proteomes" id="UP000281647"/>
    </source>
</evidence>
<dbReference type="Gene3D" id="3.30.70.1440">
    <property type="entry name" value="Multidrug efflux transporter AcrB pore domain"/>
    <property type="match status" value="1"/>
</dbReference>
<keyword evidence="6 8" id="KW-1133">Transmembrane helix</keyword>
<feature type="transmembrane region" description="Helical" evidence="8">
    <location>
        <begin position="476"/>
        <end position="501"/>
    </location>
</feature>
<feature type="transmembrane region" description="Helical" evidence="8">
    <location>
        <begin position="536"/>
        <end position="555"/>
    </location>
</feature>
<dbReference type="RefSeq" id="WP_128628699.1">
    <property type="nucleotide sequence ID" value="NZ_RKST01000045.1"/>
</dbReference>
<dbReference type="OrthoDB" id="9758757at2"/>
<dbReference type="SUPFAM" id="SSF82693">
    <property type="entry name" value="Multidrug efflux transporter AcrB pore domain, PN1, PN2, PC1 and PC2 subdomains"/>
    <property type="match status" value="3"/>
</dbReference>
<dbReference type="PRINTS" id="PR00702">
    <property type="entry name" value="ACRIFLAVINRP"/>
</dbReference>
<dbReference type="PANTHER" id="PTHR32063">
    <property type="match status" value="1"/>
</dbReference>
<feature type="transmembrane region" description="Helical" evidence="8">
    <location>
        <begin position="365"/>
        <end position="384"/>
    </location>
</feature>
<evidence type="ECO:0000256" key="7">
    <source>
        <dbReference type="ARBA" id="ARBA00023136"/>
    </source>
</evidence>
<feature type="transmembrane region" description="Helical" evidence="8">
    <location>
        <begin position="342"/>
        <end position="359"/>
    </location>
</feature>
<dbReference type="InterPro" id="IPR001036">
    <property type="entry name" value="Acrflvin-R"/>
</dbReference>
<keyword evidence="3" id="KW-0813">Transport</keyword>
<dbReference type="NCBIfam" id="TIGR00914">
    <property type="entry name" value="2A0601"/>
    <property type="match status" value="1"/>
</dbReference>
<dbReference type="SUPFAM" id="SSF82714">
    <property type="entry name" value="Multidrug efflux transporter AcrB TolC docking domain, DN and DC subdomains"/>
    <property type="match status" value="2"/>
</dbReference>
<dbReference type="Gene3D" id="3.30.2090.10">
    <property type="entry name" value="Multidrug efflux transporter AcrB TolC docking domain, DN and DC subdomains"/>
    <property type="match status" value="2"/>
</dbReference>
<dbReference type="GO" id="GO:0008324">
    <property type="term" value="F:monoatomic cation transmembrane transporter activity"/>
    <property type="evidence" value="ECO:0007669"/>
    <property type="project" value="InterPro"/>
</dbReference>
<comment type="caution">
    <text evidence="9">The sequence shown here is derived from an EMBL/GenBank/DDBJ whole genome shotgun (WGS) entry which is preliminary data.</text>
</comment>
<evidence type="ECO:0000256" key="5">
    <source>
        <dbReference type="ARBA" id="ARBA00022692"/>
    </source>
</evidence>
<evidence type="ECO:0000256" key="3">
    <source>
        <dbReference type="ARBA" id="ARBA00022448"/>
    </source>
</evidence>
<organism evidence="9 10">
    <name type="scientific">Borborobacter arsenicus</name>
    <dbReference type="NCBI Taxonomy" id="1851146"/>
    <lineage>
        <taxon>Bacteria</taxon>
        <taxon>Pseudomonadati</taxon>
        <taxon>Pseudomonadota</taxon>
        <taxon>Alphaproteobacteria</taxon>
        <taxon>Hyphomicrobiales</taxon>
        <taxon>Phyllobacteriaceae</taxon>
        <taxon>Borborobacter</taxon>
    </lineage>
</organism>
<evidence type="ECO:0000256" key="4">
    <source>
        <dbReference type="ARBA" id="ARBA00022475"/>
    </source>
</evidence>
<evidence type="ECO:0000256" key="6">
    <source>
        <dbReference type="ARBA" id="ARBA00022989"/>
    </source>
</evidence>
<keyword evidence="7 8" id="KW-0472">Membrane</keyword>
<feature type="transmembrane region" description="Helical" evidence="8">
    <location>
        <begin position="892"/>
        <end position="912"/>
    </location>
</feature>
<keyword evidence="10" id="KW-1185">Reference proteome</keyword>
<feature type="transmembrane region" description="Helical" evidence="8">
    <location>
        <begin position="12"/>
        <end position="31"/>
    </location>
</feature>
<dbReference type="PANTHER" id="PTHR32063:SF4">
    <property type="entry name" value="SLR6043 PROTEIN"/>
    <property type="match status" value="1"/>
</dbReference>
<comment type="subcellular location">
    <subcellularLocation>
        <location evidence="1">Cell membrane</location>
        <topology evidence="1">Multi-pass membrane protein</topology>
    </subcellularLocation>
</comment>
<evidence type="ECO:0000256" key="2">
    <source>
        <dbReference type="ARBA" id="ARBA00010942"/>
    </source>
</evidence>
<dbReference type="Proteomes" id="UP000281647">
    <property type="component" value="Unassembled WGS sequence"/>
</dbReference>
<evidence type="ECO:0000256" key="1">
    <source>
        <dbReference type="ARBA" id="ARBA00004651"/>
    </source>
</evidence>
<dbReference type="Pfam" id="PF00873">
    <property type="entry name" value="ACR_tran"/>
    <property type="match status" value="1"/>
</dbReference>
<evidence type="ECO:0000313" key="9">
    <source>
        <dbReference type="EMBL" id="RUM95409.1"/>
    </source>
</evidence>
<feature type="transmembrane region" description="Helical" evidence="8">
    <location>
        <begin position="918"/>
        <end position="939"/>
    </location>
</feature>
<reference evidence="9 10" key="1">
    <citation type="submission" date="2018-11" db="EMBL/GenBank/DDBJ databases">
        <title>Pseudaminobacter arsenicus sp. nov., an arsenic-resistant bacterium isolated from arsenic-rich aquifers.</title>
        <authorList>
            <person name="Mu Y."/>
        </authorList>
    </citation>
    <scope>NUCLEOTIDE SEQUENCE [LARGE SCALE GENOMIC DNA]</scope>
    <source>
        <strain evidence="9 10">CB3</strain>
    </source>
</reference>
<dbReference type="GO" id="GO:0042910">
    <property type="term" value="F:xenobiotic transmembrane transporter activity"/>
    <property type="evidence" value="ECO:0007669"/>
    <property type="project" value="TreeGrafter"/>
</dbReference>
<feature type="transmembrane region" description="Helical" evidence="8">
    <location>
        <begin position="967"/>
        <end position="985"/>
    </location>
</feature>
<dbReference type="AlphaFoldDB" id="A0A432UZP7"/>
<dbReference type="EMBL" id="RKST01000045">
    <property type="protein sequence ID" value="RUM95409.1"/>
    <property type="molecule type" value="Genomic_DNA"/>
</dbReference>
<dbReference type="Gene3D" id="3.30.70.1430">
    <property type="entry name" value="Multidrug efflux transporter AcrB pore domain"/>
    <property type="match status" value="2"/>
</dbReference>